<dbReference type="SUPFAM" id="SSF53756">
    <property type="entry name" value="UDP-Glycosyltransferase/glycogen phosphorylase"/>
    <property type="match status" value="1"/>
</dbReference>
<evidence type="ECO:0000313" key="1">
    <source>
        <dbReference type="EMBL" id="VAW35677.1"/>
    </source>
</evidence>
<accession>A0A3B0VBU3</accession>
<dbReference type="GO" id="GO:0008713">
    <property type="term" value="F:ADP-heptose-lipopolysaccharide heptosyltransferase activity"/>
    <property type="evidence" value="ECO:0007669"/>
    <property type="project" value="TreeGrafter"/>
</dbReference>
<sequence length="471" mass="52014">RAFIDDFQAGRTPDYELLSRLCRLAVRDDEQADDAVCGIFCGIIEPLCDDFSRAGVEIGNEVLTRIITFVRQTPQGRELDRLLAERGFHCPADIIKRYKRVSRPRVLSRERKKAARKVIVLSRITTGADIAITSVIVHRLRRSLPQAEIVLIGPRHLPSLFPELNNCRTIPFVYKNGGRLFEKMTSWPPLLKIVELETRDAPEDAVLLFDPDSRLTQLGLLPLLDDASTCYFPSRSWQPGPGKSGCLSSLTSQWLNRLLDEKEEIPPYLVLHNEGHGYNTFCQGLKARGCKFIMVMNLGVGNNPCKKIPRQLENQLVMKLVGEPGTILILDRGHGEEESRRTDTILALARENGVKTGSLTAEAIPAAAPSFNRGILAFDGSIDALGKMICAADCFVGYDSCGQHLAAATGTPAVIVFAGAPSSRFIERWAPAVGSNITIEIKPDQTGKDDLNSLIAIVRDKVRGIKHGCYM</sequence>
<dbReference type="EMBL" id="UOEX01000137">
    <property type="protein sequence ID" value="VAW35677.1"/>
    <property type="molecule type" value="Genomic_DNA"/>
</dbReference>
<dbReference type="PANTHER" id="PTHR30160">
    <property type="entry name" value="TETRAACYLDISACCHARIDE 4'-KINASE-RELATED"/>
    <property type="match status" value="1"/>
</dbReference>
<dbReference type="AlphaFoldDB" id="A0A3B0VBU3"/>
<organism evidence="1">
    <name type="scientific">hydrothermal vent metagenome</name>
    <dbReference type="NCBI Taxonomy" id="652676"/>
    <lineage>
        <taxon>unclassified sequences</taxon>
        <taxon>metagenomes</taxon>
        <taxon>ecological metagenomes</taxon>
    </lineage>
</organism>
<dbReference type="Gene3D" id="3.40.50.2000">
    <property type="entry name" value="Glycogen Phosphorylase B"/>
    <property type="match status" value="1"/>
</dbReference>
<dbReference type="GO" id="GO:0009244">
    <property type="term" value="P:lipopolysaccharide core region biosynthetic process"/>
    <property type="evidence" value="ECO:0007669"/>
    <property type="project" value="TreeGrafter"/>
</dbReference>
<gene>
    <name evidence="1" type="ORF">MNBD_DELTA03-1717</name>
</gene>
<proteinExistence type="predicted"/>
<name>A0A3B0VBU3_9ZZZZ</name>
<protein>
    <submittedName>
        <fullName evidence="1">Uncharacterized protein</fullName>
    </submittedName>
</protein>
<dbReference type="InterPro" id="IPR051199">
    <property type="entry name" value="LPS_LOS_Heptosyltrfase"/>
</dbReference>
<feature type="non-terminal residue" evidence="1">
    <location>
        <position position="1"/>
    </location>
</feature>
<reference evidence="1" key="1">
    <citation type="submission" date="2018-06" db="EMBL/GenBank/DDBJ databases">
        <authorList>
            <person name="Zhirakovskaya E."/>
        </authorList>
    </citation>
    <scope>NUCLEOTIDE SEQUENCE</scope>
</reference>
<dbReference type="GO" id="GO:0005829">
    <property type="term" value="C:cytosol"/>
    <property type="evidence" value="ECO:0007669"/>
    <property type="project" value="TreeGrafter"/>
</dbReference>